<organism evidence="2 3">
    <name type="scientific">Asanoa iriomotensis</name>
    <dbReference type="NCBI Taxonomy" id="234613"/>
    <lineage>
        <taxon>Bacteria</taxon>
        <taxon>Bacillati</taxon>
        <taxon>Actinomycetota</taxon>
        <taxon>Actinomycetes</taxon>
        <taxon>Micromonosporales</taxon>
        <taxon>Micromonosporaceae</taxon>
        <taxon>Asanoa</taxon>
    </lineage>
</organism>
<dbReference type="Proteomes" id="UP000624325">
    <property type="component" value="Unassembled WGS sequence"/>
</dbReference>
<sequence length="142" mass="16571">MVRRRNRQPRRRRTTPPPFPDRFREHRAPVDAIHDHPSGRHVPPPEPGDLLWIDRPASVQFALAPFAFLLVRVHRWSTYTGWIWLDGFELSDEGRLVQRRSIFVQTAGIQPAPTSHPRPQPRDVMAAITWPKTEPTAPRRTR</sequence>
<evidence type="ECO:0000256" key="1">
    <source>
        <dbReference type="SAM" id="MobiDB-lite"/>
    </source>
</evidence>
<protein>
    <submittedName>
        <fullName evidence="2">Uncharacterized protein</fullName>
    </submittedName>
</protein>
<feature type="compositionally biased region" description="Basic residues" evidence="1">
    <location>
        <begin position="1"/>
        <end position="14"/>
    </location>
</feature>
<name>A0ABQ4C6E4_9ACTN</name>
<feature type="region of interest" description="Disordered" evidence="1">
    <location>
        <begin position="1"/>
        <end position="26"/>
    </location>
</feature>
<keyword evidence="3" id="KW-1185">Reference proteome</keyword>
<gene>
    <name evidence="2" type="ORF">Air01nite_40960</name>
</gene>
<dbReference type="EMBL" id="BONC01000028">
    <property type="protein sequence ID" value="GIF58001.1"/>
    <property type="molecule type" value="Genomic_DNA"/>
</dbReference>
<evidence type="ECO:0000313" key="3">
    <source>
        <dbReference type="Proteomes" id="UP000624325"/>
    </source>
</evidence>
<reference evidence="2 3" key="1">
    <citation type="submission" date="2021-01" db="EMBL/GenBank/DDBJ databases">
        <title>Whole genome shotgun sequence of Asanoa iriomotensis NBRC 100142.</title>
        <authorList>
            <person name="Komaki H."/>
            <person name="Tamura T."/>
        </authorList>
    </citation>
    <scope>NUCLEOTIDE SEQUENCE [LARGE SCALE GENOMIC DNA]</scope>
    <source>
        <strain evidence="2 3">NBRC 100142</strain>
    </source>
</reference>
<accession>A0ABQ4C6E4</accession>
<comment type="caution">
    <text evidence="2">The sequence shown here is derived from an EMBL/GenBank/DDBJ whole genome shotgun (WGS) entry which is preliminary data.</text>
</comment>
<evidence type="ECO:0000313" key="2">
    <source>
        <dbReference type="EMBL" id="GIF58001.1"/>
    </source>
</evidence>
<proteinExistence type="predicted"/>